<dbReference type="Gene3D" id="2.60.40.200">
    <property type="entry name" value="Superoxide dismutase, copper/zinc binding domain"/>
    <property type="match status" value="1"/>
</dbReference>
<feature type="chain" id="PRO_5033763708" description="Superoxide dismutase [Cu-Zn]" evidence="3">
    <location>
        <begin position="20"/>
        <end position="193"/>
    </location>
</feature>
<protein>
    <recommendedName>
        <fullName evidence="2">Superoxide dismutase [Cu-Zn]</fullName>
        <ecNumber evidence="2">1.15.1.1</ecNumber>
    </recommendedName>
</protein>
<name>A0A2N0WJY0_9GAMM</name>
<keyword evidence="2" id="KW-0862">Zinc</keyword>
<accession>A0A653K6Z7</accession>
<dbReference type="InterPro" id="IPR024134">
    <property type="entry name" value="SOD_Cu/Zn_/chaperone"/>
</dbReference>
<keyword evidence="3" id="KW-0732">Signal</keyword>
<dbReference type="GO" id="GO:0005507">
    <property type="term" value="F:copper ion binding"/>
    <property type="evidence" value="ECO:0007669"/>
    <property type="project" value="InterPro"/>
</dbReference>
<comment type="cofactor">
    <cofactor evidence="2">
        <name>Cu cation</name>
        <dbReference type="ChEBI" id="CHEBI:23378"/>
    </cofactor>
    <text evidence="2">Binds 1 copper ion per subunit.</text>
</comment>
<dbReference type="CDD" id="cd00305">
    <property type="entry name" value="Cu-Zn_Superoxide_Dismutase"/>
    <property type="match status" value="1"/>
</dbReference>
<dbReference type="InterPro" id="IPR018152">
    <property type="entry name" value="SOD_Cu/Zn_BS"/>
</dbReference>
<evidence type="ECO:0000313" key="7">
    <source>
        <dbReference type="Proteomes" id="UP000233553"/>
    </source>
</evidence>
<dbReference type="PROSITE" id="PS00332">
    <property type="entry name" value="SOD_CU_ZN_2"/>
    <property type="match status" value="1"/>
</dbReference>
<dbReference type="Proteomes" id="UP000233553">
    <property type="component" value="Unassembled WGS sequence"/>
</dbReference>
<dbReference type="AlphaFoldDB" id="A0A2N0WJY0"/>
<dbReference type="PANTHER" id="PTHR10003">
    <property type="entry name" value="SUPEROXIDE DISMUTASE CU-ZN -RELATED"/>
    <property type="match status" value="1"/>
</dbReference>
<dbReference type="Pfam" id="PF00080">
    <property type="entry name" value="Sod_Cu"/>
    <property type="match status" value="1"/>
</dbReference>
<evidence type="ECO:0000256" key="2">
    <source>
        <dbReference type="RuleBase" id="RU000393"/>
    </source>
</evidence>
<dbReference type="PROSITE" id="PS51257">
    <property type="entry name" value="PROKAR_LIPOPROTEIN"/>
    <property type="match status" value="1"/>
</dbReference>
<evidence type="ECO:0000313" key="8">
    <source>
        <dbReference type="Proteomes" id="UP000430404"/>
    </source>
</evidence>
<dbReference type="InterPro" id="IPR036423">
    <property type="entry name" value="SOD-like_Cu/Zn_dom_sf"/>
</dbReference>
<keyword evidence="2" id="KW-0186">Copper</keyword>
<feature type="domain" description="Superoxide dismutase copper/zinc binding" evidence="4">
    <location>
        <begin position="61"/>
        <end position="192"/>
    </location>
</feature>
<proteinExistence type="inferred from homology"/>
<dbReference type="PROSITE" id="PS00087">
    <property type="entry name" value="SOD_CU_ZN_1"/>
    <property type="match status" value="1"/>
</dbReference>
<gene>
    <name evidence="6" type="primary">sodC</name>
    <name evidence="6" type="ORF">ACI8B_30145</name>
    <name evidence="5" type="ORF">CW311_01055</name>
</gene>
<reference evidence="5 7" key="1">
    <citation type="submission" date="2017-12" db="EMBL/GenBank/DDBJ databases">
        <title>Draft Genome sequences of multiple microbial strains isolated from spacecraft associated surfaces.</title>
        <authorList>
            <person name="Seuylemezian A."/>
            <person name="Vaishampayan P."/>
            <person name="Venkateswaran K."/>
        </authorList>
    </citation>
    <scope>NUCLEOTIDE SEQUENCE [LARGE SCALE GENOMIC DNA]</scope>
    <source>
        <strain evidence="5 7">2P01AA</strain>
    </source>
</reference>
<dbReference type="EMBL" id="PISJ01000002">
    <property type="protein sequence ID" value="PKF36716.1"/>
    <property type="molecule type" value="Genomic_DNA"/>
</dbReference>
<evidence type="ECO:0000256" key="1">
    <source>
        <dbReference type="ARBA" id="ARBA00010457"/>
    </source>
</evidence>
<dbReference type="NCBIfam" id="NF007628">
    <property type="entry name" value="PRK10290.1"/>
    <property type="match status" value="1"/>
</dbReference>
<reference evidence="6 8" key="2">
    <citation type="submission" date="2019-10" db="EMBL/GenBank/DDBJ databases">
        <authorList>
            <person name="Karimi E."/>
        </authorList>
    </citation>
    <scope>NUCLEOTIDE SEQUENCE [LARGE SCALE GENOMIC DNA]</scope>
    <source>
        <strain evidence="6">Acinetobacter sp. 8BE</strain>
    </source>
</reference>
<sequence>MTSMLQKISLLGCLSLTIAACSSVSLDNNASKIQTQASTTDQKQLIQVYQVDANGVGASIGTVAFQQTPKGLLITPALWKLSPGEHGFHIHENPSCEAALKDGKMGAALAAGSHLNPEKVAHHGTPETGHLGDLPVLVVNDKGFATTPVIAPRLKLADIQNRAIMIHVGGDNYSDTPKPLGGGGDRIACGVIK</sequence>
<accession>A0A2N0WJY0</accession>
<keyword evidence="2 6" id="KW-0560">Oxidoreductase</keyword>
<dbReference type="RefSeq" id="WP_101235375.1">
    <property type="nucleotide sequence ID" value="NZ_JBCNKA010000001.1"/>
</dbReference>
<comment type="function">
    <text evidence="2">Destroys radicals which are normally produced within the cells and which are toxic to biological systems.</text>
</comment>
<organism evidence="5 7">
    <name type="scientific">Acinetobacter proteolyticus</name>
    <dbReference type="NCBI Taxonomy" id="1776741"/>
    <lineage>
        <taxon>Bacteria</taxon>
        <taxon>Pseudomonadati</taxon>
        <taxon>Pseudomonadota</taxon>
        <taxon>Gammaproteobacteria</taxon>
        <taxon>Moraxellales</taxon>
        <taxon>Moraxellaceae</taxon>
        <taxon>Acinetobacter</taxon>
    </lineage>
</organism>
<evidence type="ECO:0000313" key="5">
    <source>
        <dbReference type="EMBL" id="PKF36716.1"/>
    </source>
</evidence>
<feature type="signal peptide" evidence="3">
    <location>
        <begin position="1"/>
        <end position="19"/>
    </location>
</feature>
<keyword evidence="2" id="KW-0479">Metal-binding</keyword>
<dbReference type="EMBL" id="CABWKZ010000023">
    <property type="protein sequence ID" value="VXA56676.1"/>
    <property type="molecule type" value="Genomic_DNA"/>
</dbReference>
<dbReference type="EC" id="1.15.1.1" evidence="2"/>
<dbReference type="InterPro" id="IPR001424">
    <property type="entry name" value="SOD_Cu_Zn_dom"/>
</dbReference>
<evidence type="ECO:0000313" key="6">
    <source>
        <dbReference type="EMBL" id="VXA56676.1"/>
    </source>
</evidence>
<dbReference type="Proteomes" id="UP000430404">
    <property type="component" value="Unassembled WGS sequence"/>
</dbReference>
<dbReference type="SUPFAM" id="SSF49329">
    <property type="entry name" value="Cu,Zn superoxide dismutase-like"/>
    <property type="match status" value="1"/>
</dbReference>
<comment type="cofactor">
    <cofactor evidence="2">
        <name>Zn(2+)</name>
        <dbReference type="ChEBI" id="CHEBI:29105"/>
    </cofactor>
    <text evidence="2">Binds 1 zinc ion per subunit.</text>
</comment>
<comment type="similarity">
    <text evidence="1 2">Belongs to the Cu-Zn superoxide dismutase family.</text>
</comment>
<evidence type="ECO:0000256" key="3">
    <source>
        <dbReference type="SAM" id="SignalP"/>
    </source>
</evidence>
<evidence type="ECO:0000259" key="4">
    <source>
        <dbReference type="Pfam" id="PF00080"/>
    </source>
</evidence>
<comment type="catalytic activity">
    <reaction evidence="2">
        <text>2 superoxide + 2 H(+) = H2O2 + O2</text>
        <dbReference type="Rhea" id="RHEA:20696"/>
        <dbReference type="ChEBI" id="CHEBI:15378"/>
        <dbReference type="ChEBI" id="CHEBI:15379"/>
        <dbReference type="ChEBI" id="CHEBI:16240"/>
        <dbReference type="ChEBI" id="CHEBI:18421"/>
        <dbReference type="EC" id="1.15.1.1"/>
    </reaction>
</comment>
<dbReference type="GO" id="GO:0004784">
    <property type="term" value="F:superoxide dismutase activity"/>
    <property type="evidence" value="ECO:0007669"/>
    <property type="project" value="UniProtKB-EC"/>
</dbReference>